<reference evidence="6 7" key="1">
    <citation type="journal article" date="2012" name="Science">
        <title>The Paleozoic origin of enzymatic lignin decomposition reconstructed from 31 fungal genomes.</title>
        <authorList>
            <person name="Floudas D."/>
            <person name="Binder M."/>
            <person name="Riley R."/>
            <person name="Barry K."/>
            <person name="Blanchette R.A."/>
            <person name="Henrissat B."/>
            <person name="Martinez A.T."/>
            <person name="Otillar R."/>
            <person name="Spatafora J.W."/>
            <person name="Yadav J.S."/>
            <person name="Aerts A."/>
            <person name="Benoit I."/>
            <person name="Boyd A."/>
            <person name="Carlson A."/>
            <person name="Copeland A."/>
            <person name="Coutinho P.M."/>
            <person name="de Vries R.P."/>
            <person name="Ferreira P."/>
            <person name="Findley K."/>
            <person name="Foster B."/>
            <person name="Gaskell J."/>
            <person name="Glotzer D."/>
            <person name="Gorecki P."/>
            <person name="Heitman J."/>
            <person name="Hesse C."/>
            <person name="Hori C."/>
            <person name="Igarashi K."/>
            <person name="Jurgens J.A."/>
            <person name="Kallen N."/>
            <person name="Kersten P."/>
            <person name="Kohler A."/>
            <person name="Kuees U."/>
            <person name="Kumar T.K.A."/>
            <person name="Kuo A."/>
            <person name="LaButti K."/>
            <person name="Larrondo L.F."/>
            <person name="Lindquist E."/>
            <person name="Ling A."/>
            <person name="Lombard V."/>
            <person name="Lucas S."/>
            <person name="Lundell T."/>
            <person name="Martin R."/>
            <person name="McLaughlin D.J."/>
            <person name="Morgenstern I."/>
            <person name="Morin E."/>
            <person name="Murat C."/>
            <person name="Nagy L.G."/>
            <person name="Nolan M."/>
            <person name="Ohm R.A."/>
            <person name="Patyshakuliyeva A."/>
            <person name="Rokas A."/>
            <person name="Ruiz-Duenas F.J."/>
            <person name="Sabat G."/>
            <person name="Salamov A."/>
            <person name="Samejima M."/>
            <person name="Schmutz J."/>
            <person name="Slot J.C."/>
            <person name="St John F."/>
            <person name="Stenlid J."/>
            <person name="Sun H."/>
            <person name="Sun S."/>
            <person name="Syed K."/>
            <person name="Tsang A."/>
            <person name="Wiebenga A."/>
            <person name="Young D."/>
            <person name="Pisabarro A."/>
            <person name="Eastwood D.C."/>
            <person name="Martin F."/>
            <person name="Cullen D."/>
            <person name="Grigoriev I.V."/>
            <person name="Hibbett D.S."/>
        </authorList>
    </citation>
    <scope>NUCLEOTIDE SEQUENCE</scope>
    <source>
        <strain evidence="7">FP-58527</strain>
    </source>
</reference>
<evidence type="ECO:0000256" key="1">
    <source>
        <dbReference type="ARBA" id="ARBA00022723"/>
    </source>
</evidence>
<accession>S8DWU2</accession>
<organism evidence="6 7">
    <name type="scientific">Fomitopsis schrenkii</name>
    <name type="common">Brown rot fungus</name>
    <dbReference type="NCBI Taxonomy" id="2126942"/>
    <lineage>
        <taxon>Eukaryota</taxon>
        <taxon>Fungi</taxon>
        <taxon>Dikarya</taxon>
        <taxon>Basidiomycota</taxon>
        <taxon>Agaricomycotina</taxon>
        <taxon>Agaricomycetes</taxon>
        <taxon>Polyporales</taxon>
        <taxon>Fomitopsis</taxon>
    </lineage>
</organism>
<keyword evidence="7" id="KW-1185">Reference proteome</keyword>
<dbReference type="AlphaFoldDB" id="S8DWU2"/>
<sequence>MCSRCRDMFYCCQQHVARDWERHRRLCVPAEGVEPRPITIDAILFHVDATQPRMIKLACKVDRDNDPYTTSDIIHTLAMGDYFAKEPKDVRWFVPGGAGVVYASKPGYQLILYHDDCSLINGSPVNLCVQALTRGTSPHPWSGNIIGVRSERPLTNCCRYYNASMEQDLTRLVDVFARYGTKSYAYEQNPVAKWGGRVKKLEYRKLKSSHVP</sequence>
<dbReference type="SUPFAM" id="SSF144232">
    <property type="entry name" value="HIT/MYND zinc finger-like"/>
    <property type="match status" value="1"/>
</dbReference>
<proteinExistence type="predicted"/>
<dbReference type="EMBL" id="KE504203">
    <property type="protein sequence ID" value="EPS95653.1"/>
    <property type="molecule type" value="Genomic_DNA"/>
</dbReference>
<dbReference type="OrthoDB" id="437457at2759"/>
<dbReference type="InterPro" id="IPR002893">
    <property type="entry name" value="Znf_MYND"/>
</dbReference>
<keyword evidence="3" id="KW-0862">Zinc</keyword>
<feature type="domain" description="MYND-type" evidence="5">
    <location>
        <begin position="1"/>
        <end position="27"/>
    </location>
</feature>
<dbReference type="STRING" id="743788.S8DWU2"/>
<dbReference type="Pfam" id="PF01753">
    <property type="entry name" value="zf-MYND"/>
    <property type="match status" value="1"/>
</dbReference>
<evidence type="ECO:0000256" key="3">
    <source>
        <dbReference type="ARBA" id="ARBA00022833"/>
    </source>
</evidence>
<evidence type="ECO:0000256" key="4">
    <source>
        <dbReference type="PROSITE-ProRule" id="PRU00134"/>
    </source>
</evidence>
<dbReference type="InParanoid" id="S8DWU2"/>
<dbReference type="Proteomes" id="UP000015241">
    <property type="component" value="Unassembled WGS sequence"/>
</dbReference>
<keyword evidence="1" id="KW-0479">Metal-binding</keyword>
<evidence type="ECO:0000313" key="7">
    <source>
        <dbReference type="Proteomes" id="UP000015241"/>
    </source>
</evidence>
<gene>
    <name evidence="6" type="ORF">FOMPIDRAFT_81088</name>
</gene>
<evidence type="ECO:0000259" key="5">
    <source>
        <dbReference type="PROSITE" id="PS50865"/>
    </source>
</evidence>
<dbReference type="Gene3D" id="6.10.140.2220">
    <property type="match status" value="1"/>
</dbReference>
<dbReference type="HOGENOM" id="CLU_086128_1_0_1"/>
<dbReference type="GO" id="GO:0008270">
    <property type="term" value="F:zinc ion binding"/>
    <property type="evidence" value="ECO:0007669"/>
    <property type="project" value="UniProtKB-KW"/>
</dbReference>
<keyword evidence="2 4" id="KW-0863">Zinc-finger</keyword>
<dbReference type="eggNOG" id="ENOG502RSDZ">
    <property type="taxonomic scope" value="Eukaryota"/>
</dbReference>
<dbReference type="PROSITE" id="PS50865">
    <property type="entry name" value="ZF_MYND_2"/>
    <property type="match status" value="1"/>
</dbReference>
<name>S8DWU2_FOMSC</name>
<evidence type="ECO:0000256" key="2">
    <source>
        <dbReference type="ARBA" id="ARBA00022771"/>
    </source>
</evidence>
<protein>
    <recommendedName>
        <fullName evidence="5">MYND-type domain-containing protein</fullName>
    </recommendedName>
</protein>
<evidence type="ECO:0000313" key="6">
    <source>
        <dbReference type="EMBL" id="EPS95653.1"/>
    </source>
</evidence>